<protein>
    <submittedName>
        <fullName evidence="2">Uncharacterized protein</fullName>
    </submittedName>
</protein>
<name>A0A9W4U642_9PLEO</name>
<feature type="region of interest" description="Disordered" evidence="1">
    <location>
        <begin position="20"/>
        <end position="43"/>
    </location>
</feature>
<proteinExistence type="predicted"/>
<sequence length="43" mass="4747">MKRRFGLGSSVIRFAMDSRRFGGLGDSGLRSPRQDMEELADSG</sequence>
<dbReference type="EMBL" id="CAOQHR010000002">
    <property type="protein sequence ID" value="CAI6319631.1"/>
    <property type="molecule type" value="Genomic_DNA"/>
</dbReference>
<evidence type="ECO:0000313" key="2">
    <source>
        <dbReference type="EMBL" id="CAI6319631.1"/>
    </source>
</evidence>
<keyword evidence="3" id="KW-1185">Reference proteome</keyword>
<accession>A0A9W4U642</accession>
<gene>
    <name evidence="2" type="ORF">PDIGIT_LOCUS3545</name>
</gene>
<comment type="caution">
    <text evidence="2">The sequence shown here is derived from an EMBL/GenBank/DDBJ whole genome shotgun (WGS) entry which is preliminary data.</text>
</comment>
<dbReference type="AlphaFoldDB" id="A0A9W4U642"/>
<evidence type="ECO:0000256" key="1">
    <source>
        <dbReference type="SAM" id="MobiDB-lite"/>
    </source>
</evidence>
<organism evidence="2 3">
    <name type="scientific">Periconia digitata</name>
    <dbReference type="NCBI Taxonomy" id="1303443"/>
    <lineage>
        <taxon>Eukaryota</taxon>
        <taxon>Fungi</taxon>
        <taxon>Dikarya</taxon>
        <taxon>Ascomycota</taxon>
        <taxon>Pezizomycotina</taxon>
        <taxon>Dothideomycetes</taxon>
        <taxon>Pleosporomycetidae</taxon>
        <taxon>Pleosporales</taxon>
        <taxon>Massarineae</taxon>
        <taxon>Periconiaceae</taxon>
        <taxon>Periconia</taxon>
    </lineage>
</organism>
<reference evidence="2" key="1">
    <citation type="submission" date="2023-01" db="EMBL/GenBank/DDBJ databases">
        <authorList>
            <person name="Van Ghelder C."/>
            <person name="Rancurel C."/>
        </authorList>
    </citation>
    <scope>NUCLEOTIDE SEQUENCE</scope>
    <source>
        <strain evidence="2">CNCM I-4278</strain>
    </source>
</reference>
<dbReference type="Proteomes" id="UP001152607">
    <property type="component" value="Unassembled WGS sequence"/>
</dbReference>
<evidence type="ECO:0000313" key="3">
    <source>
        <dbReference type="Proteomes" id="UP001152607"/>
    </source>
</evidence>